<feature type="domain" description="Amidohydrolase-related" evidence="2">
    <location>
        <begin position="59"/>
        <end position="344"/>
    </location>
</feature>
<dbReference type="Pfam" id="PF04909">
    <property type="entry name" value="Amidohydro_2"/>
    <property type="match status" value="1"/>
</dbReference>
<sequence length="368" mass="40940">MPEHLSQFAITLTTEDNRRIYRVGDRVIMRFLPDFPAHKTGKTDDEFYAQSTSVDDTKRRGFRDLSLRAADMDRDGVDAELCFPTVGLLIARIGDREGERAAAQIWNDWAWEYTQPLRDRLIPAAIIPSHDFDDALAECKRTAAMGFAAFAIFEGLNNYNDPRWDPIFAFAGEAGIPIAFHTGFGDIPLRPISGPGGAVYNYTRQMNDAVDIIAQLVGGGVLERNPNTHIVFAEHSAGWLWSLAERMDEVYIGHSNSVEPKLSRMPSEIVRNQVHSAFQNDGDSTMAIRKGLGTSALMFATDYPHSEGTFPFTSDVISRLRSNNPDVTPEELVEVLGGNAARLFTRANLQTQFDKRRAKFLAAVPIAS</sequence>
<reference evidence="3 4" key="1">
    <citation type="submission" date="2023-07" db="EMBL/GenBank/DDBJ databases">
        <title>Sorghum-associated microbial communities from plants grown in Nebraska, USA.</title>
        <authorList>
            <person name="Schachtman D."/>
        </authorList>
    </citation>
    <scope>NUCLEOTIDE SEQUENCE [LARGE SCALE GENOMIC DNA]</scope>
    <source>
        <strain evidence="3 4">4256</strain>
    </source>
</reference>
<dbReference type="PANTHER" id="PTHR21240">
    <property type="entry name" value="2-AMINO-3-CARBOXYLMUCONATE-6-SEMIALDEHYDE DECARBOXYLASE"/>
    <property type="match status" value="1"/>
</dbReference>
<evidence type="ECO:0000256" key="1">
    <source>
        <dbReference type="ARBA" id="ARBA00023239"/>
    </source>
</evidence>
<dbReference type="InterPro" id="IPR006680">
    <property type="entry name" value="Amidohydro-rel"/>
</dbReference>
<accession>A0ABU1X667</accession>
<gene>
    <name evidence="3" type="ORF">J2W40_003921</name>
</gene>
<comment type="caution">
    <text evidence="3">The sequence shown here is derived from an EMBL/GenBank/DDBJ whole genome shotgun (WGS) entry which is preliminary data.</text>
</comment>
<keyword evidence="4" id="KW-1185">Reference proteome</keyword>
<keyword evidence="1" id="KW-0456">Lyase</keyword>
<evidence type="ECO:0000313" key="4">
    <source>
        <dbReference type="Proteomes" id="UP001267638"/>
    </source>
</evidence>
<dbReference type="SUPFAM" id="SSF51556">
    <property type="entry name" value="Metallo-dependent hydrolases"/>
    <property type="match status" value="1"/>
</dbReference>
<proteinExistence type="predicted"/>
<dbReference type="InterPro" id="IPR032466">
    <property type="entry name" value="Metal_Hydrolase"/>
</dbReference>
<protein>
    <submittedName>
        <fullName evidence="3">TIM-barrel fold metal-dependent hydrolase</fullName>
    </submittedName>
</protein>
<dbReference type="Proteomes" id="UP001267638">
    <property type="component" value="Unassembled WGS sequence"/>
</dbReference>
<dbReference type="EMBL" id="JAVDWV010000028">
    <property type="protein sequence ID" value="MDR7157073.1"/>
    <property type="molecule type" value="Genomic_DNA"/>
</dbReference>
<organism evidence="3 4">
    <name type="scientific">Sphingobium xenophagum</name>
    <dbReference type="NCBI Taxonomy" id="121428"/>
    <lineage>
        <taxon>Bacteria</taxon>
        <taxon>Pseudomonadati</taxon>
        <taxon>Pseudomonadota</taxon>
        <taxon>Alphaproteobacteria</taxon>
        <taxon>Sphingomonadales</taxon>
        <taxon>Sphingomonadaceae</taxon>
        <taxon>Sphingobium</taxon>
    </lineage>
</organism>
<dbReference type="InterPro" id="IPR032465">
    <property type="entry name" value="ACMSD"/>
</dbReference>
<evidence type="ECO:0000259" key="2">
    <source>
        <dbReference type="Pfam" id="PF04909"/>
    </source>
</evidence>
<dbReference type="GO" id="GO:0016787">
    <property type="term" value="F:hydrolase activity"/>
    <property type="evidence" value="ECO:0007669"/>
    <property type="project" value="UniProtKB-KW"/>
</dbReference>
<dbReference type="PANTHER" id="PTHR21240:SF28">
    <property type="entry name" value="ISO-OROTATE DECARBOXYLASE (EUROFUNG)"/>
    <property type="match status" value="1"/>
</dbReference>
<dbReference type="RefSeq" id="WP_409050408.1">
    <property type="nucleotide sequence ID" value="NZ_JAVDWV010000028.1"/>
</dbReference>
<evidence type="ECO:0000313" key="3">
    <source>
        <dbReference type="EMBL" id="MDR7157073.1"/>
    </source>
</evidence>
<name>A0ABU1X667_SPHXE</name>
<dbReference type="Gene3D" id="3.20.20.140">
    <property type="entry name" value="Metal-dependent hydrolases"/>
    <property type="match status" value="1"/>
</dbReference>
<keyword evidence="3" id="KW-0378">Hydrolase</keyword>